<gene>
    <name evidence="2" type="ORF">EV663_11665</name>
</gene>
<comment type="caution">
    <text evidence="2">The sequence shown here is derived from an EMBL/GenBank/DDBJ whole genome shotgun (WGS) entry which is preliminary data.</text>
</comment>
<proteinExistence type="predicted"/>
<dbReference type="Proteomes" id="UP000295050">
    <property type="component" value="Unassembled WGS sequence"/>
</dbReference>
<dbReference type="RefSeq" id="WP_132952646.1">
    <property type="nucleotide sequence ID" value="NZ_SLXU01000016.1"/>
</dbReference>
<organism evidence="2 3">
    <name type="scientific">Rhodovulum bhavnagarense</name>
    <dbReference type="NCBI Taxonomy" id="992286"/>
    <lineage>
        <taxon>Bacteria</taxon>
        <taxon>Pseudomonadati</taxon>
        <taxon>Pseudomonadota</taxon>
        <taxon>Alphaproteobacteria</taxon>
        <taxon>Rhodobacterales</taxon>
        <taxon>Paracoccaceae</taxon>
        <taxon>Rhodovulum</taxon>
    </lineage>
</organism>
<reference evidence="2 3" key="1">
    <citation type="submission" date="2019-03" db="EMBL/GenBank/DDBJ databases">
        <title>Genomic Encyclopedia of Type Strains, Phase IV (KMG-IV): sequencing the most valuable type-strain genomes for metagenomic binning, comparative biology and taxonomic classification.</title>
        <authorList>
            <person name="Goeker M."/>
        </authorList>
    </citation>
    <scope>NUCLEOTIDE SEQUENCE [LARGE SCALE GENOMIC DNA]</scope>
    <source>
        <strain evidence="2 3">DSM 24766</strain>
    </source>
</reference>
<evidence type="ECO:0000313" key="2">
    <source>
        <dbReference type="EMBL" id="TCP59769.1"/>
    </source>
</evidence>
<dbReference type="Pfam" id="PF13264">
    <property type="entry name" value="DUF4055"/>
    <property type="match status" value="1"/>
</dbReference>
<evidence type="ECO:0000313" key="3">
    <source>
        <dbReference type="Proteomes" id="UP000295050"/>
    </source>
</evidence>
<name>A0A4R2RCC7_9RHOB</name>
<dbReference type="OrthoDB" id="975664at2"/>
<evidence type="ECO:0000259" key="1">
    <source>
        <dbReference type="Pfam" id="PF13264"/>
    </source>
</evidence>
<protein>
    <submittedName>
        <fullName evidence="2">Uncharacterized protein DUF4055</fullName>
    </submittedName>
</protein>
<sequence>MTKLHHRTYAHYAQDYEKIRLVLEGQRAMRAHAEVYLRMPDGLSQTEKANFIKGAHFYNVTSNTLESMVGLIHRKQVRFTLPPRLQPMLDRATVNGHSLHTFCEELTREVLAMGRACAVLTYPEFGATVTTPPDIAFFAASEILDWKEELINGRTQLTYLRLREDDDELDNGVELHLTYHLEPELVMRRWHVRNVSNGMESKAEAIQVGEDIHPTVRGQYQFFIPAVIFGSRNLSPDVERPPLLDLADANIGHFALSADYNHSLHMSALPTLVVKGALNEEQKPKAVGPGTAIYLPENGDAYWLNAGTDAHESLRLALQDMEARMSALGAQMILSGQQRRQETAEHASMRYSHETAMLLSVVNQLEAGVRTLLSWARDYVHNPSEVVLVEFNRDLVSQVITPQLVTSLLAAVNAGAISRESFIDALRKGEVIERTVEEELDKIEEEGADGILPFPVAR</sequence>
<dbReference type="EMBL" id="SLXU01000016">
    <property type="protein sequence ID" value="TCP59769.1"/>
    <property type="molecule type" value="Genomic_DNA"/>
</dbReference>
<dbReference type="InterPro" id="IPR025129">
    <property type="entry name" value="DUF4055"/>
</dbReference>
<dbReference type="AlphaFoldDB" id="A0A4R2RCC7"/>
<keyword evidence="3" id="KW-1185">Reference proteome</keyword>
<accession>A0A4R2RCC7</accession>
<feature type="domain" description="DUF4055" evidence="1">
    <location>
        <begin position="242"/>
        <end position="379"/>
    </location>
</feature>